<dbReference type="AlphaFoldDB" id="J4GT09"/>
<accession>J4GT09</accession>
<gene>
    <name evidence="2" type="ORF">FIBRA_06587</name>
</gene>
<dbReference type="GeneID" id="24099321"/>
<organism evidence="2 3">
    <name type="scientific">Fibroporia radiculosa</name>
    <dbReference type="NCBI Taxonomy" id="599839"/>
    <lineage>
        <taxon>Eukaryota</taxon>
        <taxon>Fungi</taxon>
        <taxon>Dikarya</taxon>
        <taxon>Basidiomycota</taxon>
        <taxon>Agaricomycotina</taxon>
        <taxon>Agaricomycetes</taxon>
        <taxon>Polyporales</taxon>
        <taxon>Fibroporiaceae</taxon>
        <taxon>Fibroporia</taxon>
    </lineage>
</organism>
<sequence>MEKMIRLYPDFDANKTQSSSSLVDKHYQEDNLSRIIDVCSGVGVHGVQLTETCSTDTGVQKIFPSDQMPHMRSLLKSVRDVLGRVYLRIKSDAERLQQLKDEVNRSKANCRYLQCGIKHELRKRGEERKRSKSKREHVRSEWAGRLSELRDKLDAVERDYSSARKESEILALSVRNVERDMMMWRKTASKYKKKYHAQKTMAMVAPPDEKSEDSLEIVC</sequence>
<dbReference type="HOGENOM" id="CLU_1261538_0_0_1"/>
<evidence type="ECO:0000256" key="1">
    <source>
        <dbReference type="SAM" id="Coils"/>
    </source>
</evidence>
<evidence type="ECO:0000313" key="2">
    <source>
        <dbReference type="EMBL" id="CCM04410.1"/>
    </source>
</evidence>
<protein>
    <submittedName>
        <fullName evidence="2">Uncharacterized protein</fullName>
    </submittedName>
</protein>
<feature type="coiled-coil region" evidence="1">
    <location>
        <begin position="139"/>
        <end position="166"/>
    </location>
</feature>
<evidence type="ECO:0000313" key="3">
    <source>
        <dbReference type="Proteomes" id="UP000006352"/>
    </source>
</evidence>
<dbReference type="Proteomes" id="UP000006352">
    <property type="component" value="Unassembled WGS sequence"/>
</dbReference>
<dbReference type="InParanoid" id="J4GT09"/>
<reference evidence="2 3" key="1">
    <citation type="journal article" date="2012" name="Appl. Environ. Microbiol.">
        <title>Short-read sequencing for genomic analysis of the brown rot fungus Fibroporia radiculosa.</title>
        <authorList>
            <person name="Tang J.D."/>
            <person name="Perkins A.D."/>
            <person name="Sonstegard T.S."/>
            <person name="Schroeder S.G."/>
            <person name="Burgess S.C."/>
            <person name="Diehl S.V."/>
        </authorList>
    </citation>
    <scope>NUCLEOTIDE SEQUENCE [LARGE SCALE GENOMIC DNA]</scope>
    <source>
        <strain evidence="2 3">TFFH 294</strain>
    </source>
</reference>
<dbReference type="EMBL" id="HE797156">
    <property type="protein sequence ID" value="CCM04410.1"/>
    <property type="molecule type" value="Genomic_DNA"/>
</dbReference>
<dbReference type="RefSeq" id="XP_012183693.1">
    <property type="nucleotide sequence ID" value="XM_012328303.1"/>
</dbReference>
<proteinExistence type="predicted"/>
<keyword evidence="1" id="KW-0175">Coiled coil</keyword>
<name>J4GT09_9APHY</name>
<keyword evidence="3" id="KW-1185">Reference proteome</keyword>